<name>A0A8X6UFL0_NEPPI</name>
<organism evidence="2 3">
    <name type="scientific">Nephila pilipes</name>
    <name type="common">Giant wood spider</name>
    <name type="synonym">Nephila maculata</name>
    <dbReference type="NCBI Taxonomy" id="299642"/>
    <lineage>
        <taxon>Eukaryota</taxon>
        <taxon>Metazoa</taxon>
        <taxon>Ecdysozoa</taxon>
        <taxon>Arthropoda</taxon>
        <taxon>Chelicerata</taxon>
        <taxon>Arachnida</taxon>
        <taxon>Araneae</taxon>
        <taxon>Araneomorphae</taxon>
        <taxon>Entelegynae</taxon>
        <taxon>Araneoidea</taxon>
        <taxon>Nephilidae</taxon>
        <taxon>Nephila</taxon>
    </lineage>
</organism>
<sequence length="100" mass="11506">MVFNAFVSLAGGYLRATDSQYSNLNVLLFQNRRFYYSRYPTASNSSNSLTGLLDMYKYYHSLNKKSHPHKSLKCLTYRSKTSSPWPVTDSDISSQDRYPG</sequence>
<dbReference type="Proteomes" id="UP000887013">
    <property type="component" value="Unassembled WGS sequence"/>
</dbReference>
<reference evidence="2" key="1">
    <citation type="submission" date="2020-08" db="EMBL/GenBank/DDBJ databases">
        <title>Multicomponent nature underlies the extraordinary mechanical properties of spider dragline silk.</title>
        <authorList>
            <person name="Kono N."/>
            <person name="Nakamura H."/>
            <person name="Mori M."/>
            <person name="Yoshida Y."/>
            <person name="Ohtoshi R."/>
            <person name="Malay A.D."/>
            <person name="Moran D.A.P."/>
            <person name="Tomita M."/>
            <person name="Numata K."/>
            <person name="Arakawa K."/>
        </authorList>
    </citation>
    <scope>NUCLEOTIDE SEQUENCE</scope>
</reference>
<evidence type="ECO:0000313" key="3">
    <source>
        <dbReference type="Proteomes" id="UP000887013"/>
    </source>
</evidence>
<proteinExistence type="predicted"/>
<keyword evidence="3" id="KW-1185">Reference proteome</keyword>
<dbReference type="AlphaFoldDB" id="A0A8X6UFL0"/>
<gene>
    <name evidence="2" type="ORF">NPIL_390001</name>
</gene>
<comment type="caution">
    <text evidence="2">The sequence shown here is derived from an EMBL/GenBank/DDBJ whole genome shotgun (WGS) entry which is preliminary data.</text>
</comment>
<feature type="region of interest" description="Disordered" evidence="1">
    <location>
        <begin position="79"/>
        <end position="100"/>
    </location>
</feature>
<evidence type="ECO:0000256" key="1">
    <source>
        <dbReference type="SAM" id="MobiDB-lite"/>
    </source>
</evidence>
<evidence type="ECO:0000313" key="2">
    <source>
        <dbReference type="EMBL" id="GFU27569.1"/>
    </source>
</evidence>
<dbReference type="EMBL" id="BMAW01032877">
    <property type="protein sequence ID" value="GFU27569.1"/>
    <property type="molecule type" value="Genomic_DNA"/>
</dbReference>
<protein>
    <submittedName>
        <fullName evidence="2">Uncharacterized protein</fullName>
    </submittedName>
</protein>
<accession>A0A8X6UFL0</accession>